<feature type="non-terminal residue" evidence="1">
    <location>
        <position position="1"/>
    </location>
</feature>
<organism evidence="1 2">
    <name type="scientific">Enterococcus cecorum</name>
    <dbReference type="NCBI Taxonomy" id="44008"/>
    <lineage>
        <taxon>Bacteria</taxon>
        <taxon>Bacillati</taxon>
        <taxon>Bacillota</taxon>
        <taxon>Bacilli</taxon>
        <taxon>Lactobacillales</taxon>
        <taxon>Enterococcaceae</taxon>
        <taxon>Enterococcus</taxon>
    </lineage>
</organism>
<comment type="caution">
    <text evidence="1">The sequence shown here is derived from an EMBL/GenBank/DDBJ whole genome shotgun (WGS) entry which is preliminary data.</text>
</comment>
<evidence type="ECO:0000313" key="1">
    <source>
        <dbReference type="EMBL" id="MDT2797979.1"/>
    </source>
</evidence>
<accession>A0AAW8TWB8</accession>
<protein>
    <submittedName>
        <fullName evidence="1">Uncharacterized protein</fullName>
    </submittedName>
</protein>
<dbReference type="RefSeq" id="WP_311898781.1">
    <property type="nucleotide sequence ID" value="NZ_JARQBI010000100.1"/>
</dbReference>
<sequence length="146" mass="17064">KFDKKIALYQGIERKYFNSTVKLPFNCKTPEYNSLKKLSKIDIFSCIFLVSGCIMNMGNERILEGNGMESIREVQYFTLDSENSLVQAENQPFEFAKLLTLNAVSKSWTASKRIHARERGRLESDLATLDEKYRTYMMMQQSNHRR</sequence>
<dbReference type="AlphaFoldDB" id="A0AAW8TWB8"/>
<evidence type="ECO:0000313" key="2">
    <source>
        <dbReference type="Proteomes" id="UP001255696"/>
    </source>
</evidence>
<reference evidence="1" key="1">
    <citation type="submission" date="2023-03" db="EMBL/GenBank/DDBJ databases">
        <authorList>
            <person name="Shen W."/>
            <person name="Cai J."/>
        </authorList>
    </citation>
    <scope>NUCLEOTIDE SEQUENCE</scope>
    <source>
        <strain evidence="1">B245-2</strain>
    </source>
</reference>
<dbReference type="EMBL" id="JARQBI010000100">
    <property type="protein sequence ID" value="MDT2797979.1"/>
    <property type="molecule type" value="Genomic_DNA"/>
</dbReference>
<dbReference type="Proteomes" id="UP001255696">
    <property type="component" value="Unassembled WGS sequence"/>
</dbReference>
<proteinExistence type="predicted"/>
<gene>
    <name evidence="1" type="ORF">P7H47_12225</name>
</gene>
<name>A0AAW8TWB8_9ENTE</name>